<evidence type="ECO:0000313" key="4">
    <source>
        <dbReference type="Proteomes" id="UP000641646"/>
    </source>
</evidence>
<proteinExistence type="predicted"/>
<feature type="transmembrane region" description="Helical" evidence="1">
    <location>
        <begin position="120"/>
        <end position="150"/>
    </location>
</feature>
<keyword evidence="1" id="KW-0812">Transmembrane</keyword>
<accession>A0A926VK09</accession>
<feature type="transmembrane region" description="Helical" evidence="1">
    <location>
        <begin position="96"/>
        <end position="114"/>
    </location>
</feature>
<evidence type="ECO:0000256" key="1">
    <source>
        <dbReference type="SAM" id="Phobius"/>
    </source>
</evidence>
<dbReference type="InterPro" id="IPR058581">
    <property type="entry name" value="TM_HPP"/>
</dbReference>
<name>A0A926VK09_9CYAN</name>
<dbReference type="EMBL" id="JACJPW010000091">
    <property type="protein sequence ID" value="MBD2184668.1"/>
    <property type="molecule type" value="Genomic_DNA"/>
</dbReference>
<organism evidence="3 4">
    <name type="scientific">Aerosakkonema funiforme FACHB-1375</name>
    <dbReference type="NCBI Taxonomy" id="2949571"/>
    <lineage>
        <taxon>Bacteria</taxon>
        <taxon>Bacillati</taxon>
        <taxon>Cyanobacteriota</taxon>
        <taxon>Cyanophyceae</taxon>
        <taxon>Oscillatoriophycideae</taxon>
        <taxon>Aerosakkonematales</taxon>
        <taxon>Aerosakkonemataceae</taxon>
        <taxon>Aerosakkonema</taxon>
    </lineage>
</organism>
<evidence type="ECO:0000259" key="2">
    <source>
        <dbReference type="Pfam" id="PF04982"/>
    </source>
</evidence>
<feature type="transmembrane region" description="Helical" evidence="1">
    <location>
        <begin position="34"/>
        <end position="61"/>
    </location>
</feature>
<keyword evidence="1" id="KW-1133">Transmembrane helix</keyword>
<dbReference type="Pfam" id="PF04982">
    <property type="entry name" value="TM_HPP"/>
    <property type="match status" value="1"/>
</dbReference>
<evidence type="ECO:0000313" key="3">
    <source>
        <dbReference type="EMBL" id="MBD2184668.1"/>
    </source>
</evidence>
<dbReference type="Proteomes" id="UP000641646">
    <property type="component" value="Unassembled WGS sequence"/>
</dbReference>
<gene>
    <name evidence="3" type="ORF">H6G03_26965</name>
</gene>
<keyword evidence="4" id="KW-1185">Reference proteome</keyword>
<protein>
    <submittedName>
        <fullName evidence="3">HPP family protein</fullName>
    </submittedName>
</protein>
<dbReference type="InterPro" id="IPR007065">
    <property type="entry name" value="HPP"/>
</dbReference>
<sequence length="190" mass="20366">MRGYLPRGAIGSSYLPKLDRRKNRSRFRNRSSSAFGVGLPWQQILFSYMGGFFGIAALAYLSVATHYPLIMAPLGATSVLAFAVPDSPLAQPRNIIGGNCLAALVSLVCLHLLGTEPWVMAVAVGTAIGLMQLTGTVHPPAGAVALVAIMTHAEWEFLFTPVLAGSIVLVLCSVFFNNLVAGKTYPKQWF</sequence>
<reference evidence="3" key="1">
    <citation type="journal article" date="2015" name="ISME J.">
        <title>Draft Genome Sequence of Streptomyces incarnatus NRRL8089, which Produces the Nucleoside Antibiotic Sinefungin.</title>
        <authorList>
            <person name="Oshima K."/>
            <person name="Hattori M."/>
            <person name="Shimizu H."/>
            <person name="Fukuda K."/>
            <person name="Nemoto M."/>
            <person name="Inagaki K."/>
            <person name="Tamura T."/>
        </authorList>
    </citation>
    <scope>NUCLEOTIDE SEQUENCE</scope>
    <source>
        <strain evidence="3">FACHB-1375</strain>
    </source>
</reference>
<keyword evidence="1" id="KW-0472">Membrane</keyword>
<feature type="domain" description="HPP transmembrane region" evidence="2">
    <location>
        <begin position="40"/>
        <end position="186"/>
    </location>
</feature>
<feature type="transmembrane region" description="Helical" evidence="1">
    <location>
        <begin position="67"/>
        <end position="84"/>
    </location>
</feature>
<reference evidence="3" key="2">
    <citation type="submission" date="2020-08" db="EMBL/GenBank/DDBJ databases">
        <authorList>
            <person name="Chen M."/>
            <person name="Teng W."/>
            <person name="Zhao L."/>
            <person name="Hu C."/>
            <person name="Zhou Y."/>
            <person name="Han B."/>
            <person name="Song L."/>
            <person name="Shu W."/>
        </authorList>
    </citation>
    <scope>NUCLEOTIDE SEQUENCE</scope>
    <source>
        <strain evidence="3">FACHB-1375</strain>
    </source>
</reference>
<dbReference type="RefSeq" id="WP_190471515.1">
    <property type="nucleotide sequence ID" value="NZ_JACJPW010000091.1"/>
</dbReference>
<comment type="caution">
    <text evidence="3">The sequence shown here is derived from an EMBL/GenBank/DDBJ whole genome shotgun (WGS) entry which is preliminary data.</text>
</comment>
<dbReference type="PANTHER" id="PTHR33741:SF5">
    <property type="entry name" value="TRANSMEMBRANE PROTEIN DDB_G0269096-RELATED"/>
    <property type="match status" value="1"/>
</dbReference>
<dbReference type="PANTHER" id="PTHR33741">
    <property type="entry name" value="TRANSMEMBRANE PROTEIN DDB_G0269096-RELATED"/>
    <property type="match status" value="1"/>
</dbReference>
<feature type="transmembrane region" description="Helical" evidence="1">
    <location>
        <begin position="157"/>
        <end position="176"/>
    </location>
</feature>
<dbReference type="AlphaFoldDB" id="A0A926VK09"/>